<dbReference type="AlphaFoldDB" id="A0AAW2DIN5"/>
<dbReference type="Proteomes" id="UP001459277">
    <property type="component" value="Unassembled WGS sequence"/>
</dbReference>
<accession>A0AAW2DIN5</accession>
<sequence>MAKWAGQAGSGPLGCGSKRVKRKWIVVWILAHSHAPKVNHPIQGIQKGSNNFRG</sequence>
<evidence type="ECO:0000313" key="1">
    <source>
        <dbReference type="EMBL" id="KAL0010515.1"/>
    </source>
</evidence>
<name>A0AAW2DIN5_9ROSI</name>
<dbReference type="EMBL" id="JAZDWU010000002">
    <property type="protein sequence ID" value="KAL0010515.1"/>
    <property type="molecule type" value="Genomic_DNA"/>
</dbReference>
<gene>
    <name evidence="1" type="ORF">SO802_005623</name>
</gene>
<comment type="caution">
    <text evidence="1">The sequence shown here is derived from an EMBL/GenBank/DDBJ whole genome shotgun (WGS) entry which is preliminary data.</text>
</comment>
<evidence type="ECO:0000313" key="2">
    <source>
        <dbReference type="Proteomes" id="UP001459277"/>
    </source>
</evidence>
<proteinExistence type="predicted"/>
<protein>
    <submittedName>
        <fullName evidence="1">Uncharacterized protein</fullName>
    </submittedName>
</protein>
<organism evidence="1 2">
    <name type="scientific">Lithocarpus litseifolius</name>
    <dbReference type="NCBI Taxonomy" id="425828"/>
    <lineage>
        <taxon>Eukaryota</taxon>
        <taxon>Viridiplantae</taxon>
        <taxon>Streptophyta</taxon>
        <taxon>Embryophyta</taxon>
        <taxon>Tracheophyta</taxon>
        <taxon>Spermatophyta</taxon>
        <taxon>Magnoliopsida</taxon>
        <taxon>eudicotyledons</taxon>
        <taxon>Gunneridae</taxon>
        <taxon>Pentapetalae</taxon>
        <taxon>rosids</taxon>
        <taxon>fabids</taxon>
        <taxon>Fagales</taxon>
        <taxon>Fagaceae</taxon>
        <taxon>Lithocarpus</taxon>
    </lineage>
</organism>
<reference evidence="1 2" key="1">
    <citation type="submission" date="2024-01" db="EMBL/GenBank/DDBJ databases">
        <title>A telomere-to-telomere, gap-free genome of sweet tea (Lithocarpus litseifolius).</title>
        <authorList>
            <person name="Zhou J."/>
        </authorList>
    </citation>
    <scope>NUCLEOTIDE SEQUENCE [LARGE SCALE GENOMIC DNA]</scope>
    <source>
        <strain evidence="1">Zhou-2022a</strain>
        <tissue evidence="1">Leaf</tissue>
    </source>
</reference>
<keyword evidence="2" id="KW-1185">Reference proteome</keyword>